<accession>X1GDW3</accession>
<dbReference type="AlphaFoldDB" id="X1GDW3"/>
<reference evidence="1" key="1">
    <citation type="journal article" date="2014" name="Front. Microbiol.">
        <title>High frequency of phylogenetically diverse reductive dehalogenase-homologous genes in deep subseafloor sedimentary metagenomes.</title>
        <authorList>
            <person name="Kawai M."/>
            <person name="Futagami T."/>
            <person name="Toyoda A."/>
            <person name="Takaki Y."/>
            <person name="Nishi S."/>
            <person name="Hori S."/>
            <person name="Arai W."/>
            <person name="Tsubouchi T."/>
            <person name="Morono Y."/>
            <person name="Uchiyama I."/>
            <person name="Ito T."/>
            <person name="Fujiyama A."/>
            <person name="Inagaki F."/>
            <person name="Takami H."/>
        </authorList>
    </citation>
    <scope>NUCLEOTIDE SEQUENCE</scope>
    <source>
        <strain evidence="1">Expedition CK06-06</strain>
    </source>
</reference>
<protein>
    <submittedName>
        <fullName evidence="1">Uncharacterized protein</fullName>
    </submittedName>
</protein>
<sequence length="77" mass="8457">YQGKAALGQLELRRATTPTLERFLTGPCKRTLSEIKNKDEISRLLGAFADLRDRPLDKIGALDVARYARASVKAGLA</sequence>
<gene>
    <name evidence="1" type="ORF">S03H2_26873</name>
</gene>
<proteinExistence type="predicted"/>
<name>X1GDW3_9ZZZZ</name>
<feature type="non-terminal residue" evidence="1">
    <location>
        <position position="77"/>
    </location>
</feature>
<comment type="caution">
    <text evidence="1">The sequence shown here is derived from an EMBL/GenBank/DDBJ whole genome shotgun (WGS) entry which is preliminary data.</text>
</comment>
<evidence type="ECO:0000313" key="1">
    <source>
        <dbReference type="EMBL" id="GAH55412.1"/>
    </source>
</evidence>
<dbReference type="EMBL" id="BARU01015793">
    <property type="protein sequence ID" value="GAH55412.1"/>
    <property type="molecule type" value="Genomic_DNA"/>
</dbReference>
<organism evidence="1">
    <name type="scientific">marine sediment metagenome</name>
    <dbReference type="NCBI Taxonomy" id="412755"/>
    <lineage>
        <taxon>unclassified sequences</taxon>
        <taxon>metagenomes</taxon>
        <taxon>ecological metagenomes</taxon>
    </lineage>
</organism>
<feature type="non-terminal residue" evidence="1">
    <location>
        <position position="1"/>
    </location>
</feature>